<comment type="caution">
    <text evidence="2">The sequence shown here is derived from an EMBL/GenBank/DDBJ whole genome shotgun (WGS) entry which is preliminary data.</text>
</comment>
<accession>A0A3N2D8T3</accession>
<dbReference type="RefSeq" id="WP_123738412.1">
    <property type="nucleotide sequence ID" value="NZ_RKHQ01000001.1"/>
</dbReference>
<keyword evidence="3" id="KW-1185">Reference proteome</keyword>
<dbReference type="InterPro" id="IPR050583">
    <property type="entry name" value="Mycobacterial_A85_antigen"/>
</dbReference>
<name>A0A3N2D8T3_9MICO</name>
<reference evidence="2 3" key="1">
    <citation type="submission" date="2018-11" db="EMBL/GenBank/DDBJ databases">
        <title>Sequencing the genomes of 1000 actinobacteria strains.</title>
        <authorList>
            <person name="Klenk H.-P."/>
        </authorList>
    </citation>
    <scope>NUCLEOTIDE SEQUENCE [LARGE SCALE GENOMIC DNA]</scope>
    <source>
        <strain evidence="2 3">DSM 13521</strain>
    </source>
</reference>
<proteinExistence type="predicted"/>
<dbReference type="OrthoDB" id="184858at2"/>
<dbReference type="SUPFAM" id="SSF53474">
    <property type="entry name" value="alpha/beta-Hydrolases"/>
    <property type="match status" value="1"/>
</dbReference>
<dbReference type="Pfam" id="PF00756">
    <property type="entry name" value="Esterase"/>
    <property type="match status" value="1"/>
</dbReference>
<sequence length="383" mass="39659">MSPVSDLPTLPPTARLALGADEGWLTSWWTVAVAAALVLALVLLLLALGRRRRSHGSPGPGRRHHRRWPAATTAVAGGALTLALAVNAVVGYFPSLGALRDWSAANLTLDAGQHLAAVDGDGAGTVAGVDVPAPAAMAMPASTTWIYTPPGYDATASDGQRSRYPVLVLAHGSPGTSADWFSAGDVAHVLDVLIDEHVIDPVVAVAFDLNGTGPGADDTECLDSTTGGSQVESYLDQVVVPYVDAHYATTGTRVIAGFSAGAYCALDQGLRHPDLYAGIVAIAPYLDPGEAATTMLATAAQAQQHDIARYAATVAPAHQPVAIALLDESQDEVRAITDVAHELRATGRPVLLHAFSGGHTWTGARGAFPQTLVYVARELGLAR</sequence>
<keyword evidence="1" id="KW-0472">Membrane</keyword>
<dbReference type="Gene3D" id="3.40.50.1820">
    <property type="entry name" value="alpha/beta hydrolase"/>
    <property type="match status" value="1"/>
</dbReference>
<protein>
    <submittedName>
        <fullName evidence="2">Putative esterase</fullName>
    </submittedName>
</protein>
<dbReference type="InterPro" id="IPR029058">
    <property type="entry name" value="AB_hydrolase_fold"/>
</dbReference>
<organism evidence="2 3">
    <name type="scientific">Salana multivorans</name>
    <dbReference type="NCBI Taxonomy" id="120377"/>
    <lineage>
        <taxon>Bacteria</taxon>
        <taxon>Bacillati</taxon>
        <taxon>Actinomycetota</taxon>
        <taxon>Actinomycetes</taxon>
        <taxon>Micrococcales</taxon>
        <taxon>Beutenbergiaceae</taxon>
        <taxon>Salana</taxon>
    </lineage>
</organism>
<feature type="transmembrane region" description="Helical" evidence="1">
    <location>
        <begin position="28"/>
        <end position="49"/>
    </location>
</feature>
<keyword evidence="1" id="KW-0812">Transmembrane</keyword>
<keyword evidence="1" id="KW-1133">Transmembrane helix</keyword>
<gene>
    <name evidence="2" type="ORF">EDD28_0774</name>
</gene>
<evidence type="ECO:0000256" key="1">
    <source>
        <dbReference type="SAM" id="Phobius"/>
    </source>
</evidence>
<dbReference type="EMBL" id="RKHQ01000001">
    <property type="protein sequence ID" value="ROR96197.1"/>
    <property type="molecule type" value="Genomic_DNA"/>
</dbReference>
<feature type="transmembrane region" description="Helical" evidence="1">
    <location>
        <begin position="70"/>
        <end position="93"/>
    </location>
</feature>
<evidence type="ECO:0000313" key="3">
    <source>
        <dbReference type="Proteomes" id="UP000275356"/>
    </source>
</evidence>
<dbReference type="AlphaFoldDB" id="A0A3N2D8T3"/>
<dbReference type="InterPro" id="IPR000801">
    <property type="entry name" value="Esterase-like"/>
</dbReference>
<dbReference type="Proteomes" id="UP000275356">
    <property type="component" value="Unassembled WGS sequence"/>
</dbReference>
<dbReference type="PANTHER" id="PTHR48098">
    <property type="entry name" value="ENTEROCHELIN ESTERASE-RELATED"/>
    <property type="match status" value="1"/>
</dbReference>
<evidence type="ECO:0000313" key="2">
    <source>
        <dbReference type="EMBL" id="ROR96197.1"/>
    </source>
</evidence>